<feature type="transmembrane region" description="Helical" evidence="12">
    <location>
        <begin position="1221"/>
        <end position="1239"/>
    </location>
</feature>
<organism evidence="14 15">
    <name type="scientific">Haemaphysalis longicornis</name>
    <name type="common">Bush tick</name>
    <dbReference type="NCBI Taxonomy" id="44386"/>
    <lineage>
        <taxon>Eukaryota</taxon>
        <taxon>Metazoa</taxon>
        <taxon>Ecdysozoa</taxon>
        <taxon>Arthropoda</taxon>
        <taxon>Chelicerata</taxon>
        <taxon>Arachnida</taxon>
        <taxon>Acari</taxon>
        <taxon>Parasitiformes</taxon>
        <taxon>Ixodida</taxon>
        <taxon>Ixodoidea</taxon>
        <taxon>Ixodidae</taxon>
        <taxon>Haemaphysalinae</taxon>
        <taxon>Haemaphysalis</taxon>
    </lineage>
</organism>
<evidence type="ECO:0000256" key="3">
    <source>
        <dbReference type="ARBA" id="ARBA00022741"/>
    </source>
</evidence>
<evidence type="ECO:0000256" key="10">
    <source>
        <dbReference type="ARBA" id="ARBA00049117"/>
    </source>
</evidence>
<dbReference type="Pfam" id="PF02263">
    <property type="entry name" value="GBP"/>
    <property type="match status" value="3"/>
</dbReference>
<evidence type="ECO:0000256" key="6">
    <source>
        <dbReference type="ARBA" id="ARBA00022842"/>
    </source>
</evidence>
<dbReference type="CDD" id="cd01851">
    <property type="entry name" value="GBP"/>
    <property type="match status" value="2"/>
</dbReference>
<proteinExistence type="inferred from homology"/>
<evidence type="ECO:0000256" key="7">
    <source>
        <dbReference type="ARBA" id="ARBA00022989"/>
    </source>
</evidence>
<feature type="transmembrane region" description="Helical" evidence="12">
    <location>
        <begin position="1251"/>
        <end position="1274"/>
    </location>
</feature>
<keyword evidence="2 12" id="KW-0812">Transmembrane</keyword>
<sequence>MKDRFFKNNKNKSCNATPVVLTVPMILSLGGAVAATVAGGPIGVGAAVVGLMVGGTSAGTLTAWGVSRVTGKISLFREKLDNAVDYAWMKRFSAKWSQVVSYVPRRGEAFEMLEMPRPVQIICAKQGQSLEVDDEALGRILLADTVKDKPVVVISLAGAAGTGKSFLLDFFLQYMRSGCQNDWMGHPSVSLGGDPWREACEPDTTGILLCEEVFLVTRSDGQQLAVLFMYTHGACDAISTVGDSARLFALSTMTSSVQVYNLSETITEEDIKHLQFLTDYEILMQQDRSDVPLQELLFLVRDWSEQQNAEYGAEGGRGFLHTRLRILDGQNKELQQLRRFITSCFTTIRCFLMPHPGSKVANTSSFDGPLSDIEGNFKEQLHELVSSLLGPDKLSVKRINGKEITCQELMAYFQLCGGDQPYLSPAVLESHHQRQRELAKKWICDRLKMPGEEASQRCLDELTQEIDLAFHKFAMLNKTKMTAVMIRTPTTLFVTVLVFYFMSGTFALIGADSFANFCNLVMGLSSIGLLLWSYVRMSGAMPEVGALIDNIATILWESVTRPKGDQVAVLFMDTQGAFDSDTTLEDCATIFALSTLTSSVQVYNLSKNIHENDLQHLQFFTEYGRMAQQHKSREKPFQKLLFLVRDWAHIADAEYGGKGGRKILKRRLNTSWRKKEQKRLRDLIHTCFNEIDCFLLPYPGHQKYASIFKEKKLPEIKSFIELRRLFHITPAEDVSSNPQHDSHSLRDYRDATVEQVETAQPVQILRIMDHQRVELDEEELGRILLADHVKDKPVVVVSVAGAFRKGKSFLLDFFLRYVGSGCQDDWLDDPSIPLGGISWREVCERGTPSILIWDEVFLVKTSQGRQLAVLFMYTQGAFDGASTFKDCAKVLALSTMTSSVLVYNLSRNINDNDLQHLQPLNEYARLVQQVCTEIGGRIGVVYKGFKSPDTGKEPFQNLQLLVRDWTNQPEAGYGAEGGWTILNRWLQSSGGQHKYLQQLRRHIWSCFEKIGCFLMPHPGYQVATTASFDGPFSDVHEDFKTQLRELVPSLLAPDNLLVKKINGREITCQELMTYFQVYVNIFKNYELPNPMTMLEAMAEATNVAAVATAKDEYISHMEQLCGEDQPYLCPELLERHHLRLRESAKKLFALRKMPGEQSSQQYMERLTKEIHETYKSFAERNERKKIVAALRTPATLFIVVLAFYLSSCTLCLLGLHSHANISNVLMALSLISLSLWGYVRFTGRMWEVGAHIDTIAAILWAIVSGGGFSFHFLFSDTIYAVFRHNEAPFGIAKLGRLTEACMPNKQWTNEKLKVCTFSSPIRRLGILIFKLWFNRECFELGNFCSRRLRENKLALTSL</sequence>
<dbReference type="Pfam" id="PF02841">
    <property type="entry name" value="GBP_C"/>
    <property type="match status" value="1"/>
</dbReference>
<evidence type="ECO:0000256" key="12">
    <source>
        <dbReference type="SAM" id="Phobius"/>
    </source>
</evidence>
<keyword evidence="9 12" id="KW-0472">Membrane</keyword>
<keyword evidence="15" id="KW-1185">Reference proteome</keyword>
<evidence type="ECO:0000256" key="1">
    <source>
        <dbReference type="ARBA" id="ARBA00004477"/>
    </source>
</evidence>
<dbReference type="InterPro" id="IPR003191">
    <property type="entry name" value="Guanylate-bd/ATL_C"/>
</dbReference>
<feature type="domain" description="GB1/RHD3-type G" evidence="13">
    <location>
        <begin position="791"/>
        <end position="1055"/>
    </location>
</feature>
<evidence type="ECO:0000256" key="4">
    <source>
        <dbReference type="ARBA" id="ARBA00022801"/>
    </source>
</evidence>
<dbReference type="SUPFAM" id="SSF52540">
    <property type="entry name" value="P-loop containing nucleoside triphosphate hydrolases"/>
    <property type="match status" value="3"/>
</dbReference>
<dbReference type="Gene3D" id="1.20.58.420">
    <property type="entry name" value="AHSP"/>
    <property type="match status" value="1"/>
</dbReference>
<feature type="transmembrane region" description="Helical" evidence="12">
    <location>
        <begin position="44"/>
        <end position="67"/>
    </location>
</feature>
<keyword evidence="7 12" id="KW-1133">Transmembrane helix</keyword>
<comment type="subcellular location">
    <subcellularLocation>
        <location evidence="1">Endoplasmic reticulum membrane</location>
        <topology evidence="1">Multi-pass membrane protein</topology>
    </subcellularLocation>
</comment>
<evidence type="ECO:0000313" key="15">
    <source>
        <dbReference type="Proteomes" id="UP000821853"/>
    </source>
</evidence>
<dbReference type="OrthoDB" id="7788754at2759"/>
<comment type="catalytic activity">
    <reaction evidence="10">
        <text>GTP + H2O = GDP + phosphate + H(+)</text>
        <dbReference type="Rhea" id="RHEA:19669"/>
        <dbReference type="ChEBI" id="CHEBI:15377"/>
        <dbReference type="ChEBI" id="CHEBI:15378"/>
        <dbReference type="ChEBI" id="CHEBI:37565"/>
        <dbReference type="ChEBI" id="CHEBI:43474"/>
        <dbReference type="ChEBI" id="CHEBI:58189"/>
    </reaction>
    <physiologicalReaction direction="left-to-right" evidence="10">
        <dbReference type="Rhea" id="RHEA:19670"/>
    </physiologicalReaction>
</comment>
<evidence type="ECO:0000259" key="13">
    <source>
        <dbReference type="PROSITE" id="PS51715"/>
    </source>
</evidence>
<dbReference type="GO" id="GO:0005525">
    <property type="term" value="F:GTP binding"/>
    <property type="evidence" value="ECO:0007669"/>
    <property type="project" value="UniProtKB-KW"/>
</dbReference>
<dbReference type="GO" id="GO:0003924">
    <property type="term" value="F:GTPase activity"/>
    <property type="evidence" value="ECO:0007669"/>
    <property type="project" value="InterPro"/>
</dbReference>
<evidence type="ECO:0000256" key="8">
    <source>
        <dbReference type="ARBA" id="ARBA00023134"/>
    </source>
</evidence>
<dbReference type="PANTHER" id="PTHR10751">
    <property type="entry name" value="GUANYLATE BINDING PROTEIN"/>
    <property type="match status" value="1"/>
</dbReference>
<feature type="transmembrane region" description="Helical" evidence="12">
    <location>
        <begin position="484"/>
        <end position="502"/>
    </location>
</feature>
<dbReference type="SUPFAM" id="SSF48340">
    <property type="entry name" value="Interferon-induced guanylate-binding protein 1 (GBP1), C-terminal domain"/>
    <property type="match status" value="1"/>
</dbReference>
<dbReference type="EMBL" id="JABSTR010000296">
    <property type="protein sequence ID" value="KAH9382766.1"/>
    <property type="molecule type" value="Genomic_DNA"/>
</dbReference>
<evidence type="ECO:0000256" key="9">
    <source>
        <dbReference type="ARBA" id="ARBA00023136"/>
    </source>
</evidence>
<keyword evidence="8" id="KW-0342">GTP-binding</keyword>
<dbReference type="InterPro" id="IPR036543">
    <property type="entry name" value="Guanylate-bd_C_sf"/>
</dbReference>
<evidence type="ECO:0000256" key="5">
    <source>
        <dbReference type="ARBA" id="ARBA00022824"/>
    </source>
</evidence>
<feature type="domain" description="GB1/RHD3-type G" evidence="13">
    <location>
        <begin position="148"/>
        <end position="393"/>
    </location>
</feature>
<dbReference type="GO" id="GO:1990809">
    <property type="term" value="P:endoplasmic reticulum tubular network membrane organization"/>
    <property type="evidence" value="ECO:0007669"/>
    <property type="project" value="UniProtKB-ARBA"/>
</dbReference>
<keyword evidence="4" id="KW-0378">Hydrolase</keyword>
<evidence type="ECO:0000256" key="2">
    <source>
        <dbReference type="ARBA" id="ARBA00022692"/>
    </source>
</evidence>
<feature type="transmembrane region" description="Helical" evidence="12">
    <location>
        <begin position="514"/>
        <end position="535"/>
    </location>
</feature>
<feature type="domain" description="GB1/RHD3-type G" evidence="13">
    <location>
        <begin position="537"/>
        <end position="749"/>
    </location>
</feature>
<dbReference type="InterPro" id="IPR030386">
    <property type="entry name" value="G_GB1_RHD3_dom"/>
</dbReference>
<dbReference type="Proteomes" id="UP000821853">
    <property type="component" value="Unassembled WGS sequence"/>
</dbReference>
<accession>A0A9J6H4Y4</accession>
<dbReference type="InterPro" id="IPR027417">
    <property type="entry name" value="P-loop_NTPase"/>
</dbReference>
<name>A0A9J6H4Y4_HAELO</name>
<dbReference type="PROSITE" id="PS51715">
    <property type="entry name" value="G_GB1_RHD3"/>
    <property type="match status" value="3"/>
</dbReference>
<comment type="similarity">
    <text evidence="11">Belongs to the TRAFAC class dynamin-like GTPase superfamily. GB1/RHD3 GTPase family.</text>
</comment>
<feature type="transmembrane region" description="Helical" evidence="12">
    <location>
        <begin position="1194"/>
        <end position="1215"/>
    </location>
</feature>
<dbReference type="VEuPathDB" id="VectorBase:HLOH_050645"/>
<reference evidence="14 15" key="1">
    <citation type="journal article" date="2020" name="Cell">
        <title>Large-Scale Comparative Analyses of Tick Genomes Elucidate Their Genetic Diversity and Vector Capacities.</title>
        <authorList>
            <consortium name="Tick Genome and Microbiome Consortium (TIGMIC)"/>
            <person name="Jia N."/>
            <person name="Wang J."/>
            <person name="Shi W."/>
            <person name="Du L."/>
            <person name="Sun Y."/>
            <person name="Zhan W."/>
            <person name="Jiang J.F."/>
            <person name="Wang Q."/>
            <person name="Zhang B."/>
            <person name="Ji P."/>
            <person name="Bell-Sakyi L."/>
            <person name="Cui X.M."/>
            <person name="Yuan T.T."/>
            <person name="Jiang B.G."/>
            <person name="Yang W.F."/>
            <person name="Lam T.T."/>
            <person name="Chang Q.C."/>
            <person name="Ding S.J."/>
            <person name="Wang X.J."/>
            <person name="Zhu J.G."/>
            <person name="Ruan X.D."/>
            <person name="Zhao L."/>
            <person name="Wei J.T."/>
            <person name="Ye R.Z."/>
            <person name="Que T.C."/>
            <person name="Du C.H."/>
            <person name="Zhou Y.H."/>
            <person name="Cheng J.X."/>
            <person name="Dai P.F."/>
            <person name="Guo W.B."/>
            <person name="Han X.H."/>
            <person name="Huang E.J."/>
            <person name="Li L.F."/>
            <person name="Wei W."/>
            <person name="Gao Y.C."/>
            <person name="Liu J.Z."/>
            <person name="Shao H.Z."/>
            <person name="Wang X."/>
            <person name="Wang C.C."/>
            <person name="Yang T.C."/>
            <person name="Huo Q.B."/>
            <person name="Li W."/>
            <person name="Chen H.Y."/>
            <person name="Chen S.E."/>
            <person name="Zhou L.G."/>
            <person name="Ni X.B."/>
            <person name="Tian J.H."/>
            <person name="Sheng Y."/>
            <person name="Liu T."/>
            <person name="Pan Y.S."/>
            <person name="Xia L.Y."/>
            <person name="Li J."/>
            <person name="Zhao F."/>
            <person name="Cao W.C."/>
        </authorList>
    </citation>
    <scope>NUCLEOTIDE SEQUENCE [LARGE SCALE GENOMIC DNA]</scope>
    <source>
        <strain evidence="14">HaeL-2018</strain>
    </source>
</reference>
<keyword evidence="5" id="KW-0256">Endoplasmic reticulum</keyword>
<keyword evidence="3" id="KW-0547">Nucleotide-binding</keyword>
<dbReference type="InterPro" id="IPR015894">
    <property type="entry name" value="Guanylate-bd_N"/>
</dbReference>
<dbReference type="Gene3D" id="3.40.50.300">
    <property type="entry name" value="P-loop containing nucleotide triphosphate hydrolases"/>
    <property type="match status" value="3"/>
</dbReference>
<keyword evidence="6" id="KW-0460">Magnesium</keyword>
<dbReference type="GO" id="GO:0098826">
    <property type="term" value="C:endoplasmic reticulum tubular network membrane"/>
    <property type="evidence" value="ECO:0007669"/>
    <property type="project" value="UniProtKB-ARBA"/>
</dbReference>
<dbReference type="FunFam" id="1.20.58.420:FF:000001">
    <property type="entry name" value="Atlastin-1 isoform 1"/>
    <property type="match status" value="1"/>
</dbReference>
<evidence type="ECO:0000256" key="11">
    <source>
        <dbReference type="PROSITE-ProRule" id="PRU01052"/>
    </source>
</evidence>
<dbReference type="FunFam" id="3.40.50.300:FF:000314">
    <property type="entry name" value="Atlastin-2 isoform 2"/>
    <property type="match status" value="2"/>
</dbReference>
<comment type="caution">
    <text evidence="14">The sequence shown here is derived from an EMBL/GenBank/DDBJ whole genome shotgun (WGS) entry which is preliminary data.</text>
</comment>
<evidence type="ECO:0000313" key="14">
    <source>
        <dbReference type="EMBL" id="KAH9382766.1"/>
    </source>
</evidence>
<gene>
    <name evidence="14" type="ORF">HPB48_023325</name>
</gene>
<protein>
    <recommendedName>
        <fullName evidence="13">GB1/RHD3-type G domain-containing protein</fullName>
    </recommendedName>
</protein>